<protein>
    <submittedName>
        <fullName evidence="1">Uncharacterized protein</fullName>
    </submittedName>
</protein>
<accession>A0ABV5FTP8</accession>
<comment type="caution">
    <text evidence="1">The sequence shown here is derived from an EMBL/GenBank/DDBJ whole genome shotgun (WGS) entry which is preliminary data.</text>
</comment>
<reference evidence="1 2" key="1">
    <citation type="submission" date="2024-09" db="EMBL/GenBank/DDBJ databases">
        <authorList>
            <person name="Sun Q."/>
            <person name="Mori K."/>
        </authorList>
    </citation>
    <scope>NUCLEOTIDE SEQUENCE [LARGE SCALE GENOMIC DNA]</scope>
    <source>
        <strain evidence="1 2">CCM 7609</strain>
    </source>
</reference>
<dbReference type="Proteomes" id="UP001589575">
    <property type="component" value="Unassembled WGS sequence"/>
</dbReference>
<gene>
    <name evidence="1" type="ORF">ACFFX0_01820</name>
</gene>
<organism evidence="1 2">
    <name type="scientific">Citricoccus parietis</name>
    <dbReference type="NCBI Taxonomy" id="592307"/>
    <lineage>
        <taxon>Bacteria</taxon>
        <taxon>Bacillati</taxon>
        <taxon>Actinomycetota</taxon>
        <taxon>Actinomycetes</taxon>
        <taxon>Micrococcales</taxon>
        <taxon>Micrococcaceae</taxon>
        <taxon>Citricoccus</taxon>
    </lineage>
</organism>
<evidence type="ECO:0000313" key="1">
    <source>
        <dbReference type="EMBL" id="MFB9070000.1"/>
    </source>
</evidence>
<sequence>MFSRSLADPCPASRRFWLRSRRSCTPATVASAVRTASRASARAVADCSAAR</sequence>
<keyword evidence="2" id="KW-1185">Reference proteome</keyword>
<dbReference type="EMBL" id="JBHMFI010000001">
    <property type="protein sequence ID" value="MFB9070000.1"/>
    <property type="molecule type" value="Genomic_DNA"/>
</dbReference>
<proteinExistence type="predicted"/>
<name>A0ABV5FTP8_9MICC</name>
<evidence type="ECO:0000313" key="2">
    <source>
        <dbReference type="Proteomes" id="UP001589575"/>
    </source>
</evidence>